<proteinExistence type="predicted"/>
<dbReference type="EMBL" id="JACIGW010000001">
    <property type="protein sequence ID" value="MBB4346500.1"/>
    <property type="molecule type" value="Genomic_DNA"/>
</dbReference>
<comment type="caution">
    <text evidence="4">The sequence shown here is derived from an EMBL/GenBank/DDBJ whole genome shotgun (WGS) entry which is preliminary data.</text>
</comment>
<evidence type="ECO:0000313" key="6">
    <source>
        <dbReference type="Proteomes" id="UP000524535"/>
    </source>
</evidence>
<dbReference type="Proteomes" id="UP000576087">
    <property type="component" value="Unassembled WGS sequence"/>
</dbReference>
<dbReference type="Proteomes" id="UP000524535">
    <property type="component" value="Unassembled WGS sequence"/>
</dbReference>
<evidence type="ECO:0000313" key="2">
    <source>
        <dbReference type="EMBL" id="MBB4346500.1"/>
    </source>
</evidence>
<dbReference type="Proteomes" id="UP000520770">
    <property type="component" value="Unassembled WGS sequence"/>
</dbReference>
<name>A0A7W6UWT0_9HYPH</name>
<keyword evidence="6" id="KW-1185">Reference proteome</keyword>
<organism evidence="4 7">
    <name type="scientific">Aliirhizobium cellulosilyticum</name>
    <dbReference type="NCBI Taxonomy" id="393664"/>
    <lineage>
        <taxon>Bacteria</taxon>
        <taxon>Pseudomonadati</taxon>
        <taxon>Pseudomonadota</taxon>
        <taxon>Alphaproteobacteria</taxon>
        <taxon>Hyphomicrobiales</taxon>
        <taxon>Rhizobiaceae</taxon>
        <taxon>Aliirhizobium</taxon>
    </lineage>
</organism>
<feature type="transmembrane region" description="Helical" evidence="1">
    <location>
        <begin position="25"/>
        <end position="47"/>
    </location>
</feature>
<accession>A0A7W6UWT0</accession>
<keyword evidence="1" id="KW-0472">Membrane</keyword>
<reference evidence="5 6" key="1">
    <citation type="submission" date="2020-08" db="EMBL/GenBank/DDBJ databases">
        <title>Genomic Encyclopedia of Type Strains, Phase IV (KMG-V): Genome sequencing to study the core and pangenomes of soil and plant-associated prokaryotes.</title>
        <authorList>
            <person name="Whitman W."/>
        </authorList>
    </citation>
    <scope>NUCLEOTIDE SEQUENCE [LARGE SCALE GENOMIC DNA]</scope>
    <source>
        <strain evidence="3 6">SEMIA 444</strain>
        <strain evidence="2 5">SEMIA 448</strain>
        <strain evidence="4 7">SEMIA 452</strain>
    </source>
</reference>
<keyword evidence="1" id="KW-0812">Transmembrane</keyword>
<evidence type="ECO:0000313" key="5">
    <source>
        <dbReference type="Proteomes" id="UP000520770"/>
    </source>
</evidence>
<dbReference type="AlphaFoldDB" id="A0A7W6UWT0"/>
<gene>
    <name evidence="3" type="ORF">GGE31_001577</name>
    <name evidence="2" type="ORF">GGE33_000208</name>
    <name evidence="4" type="ORF">GGE35_001577</name>
</gene>
<evidence type="ECO:0000256" key="1">
    <source>
        <dbReference type="SAM" id="Phobius"/>
    </source>
</evidence>
<dbReference type="EMBL" id="JACIHM010000001">
    <property type="protein sequence ID" value="MBB4445795.1"/>
    <property type="molecule type" value="Genomic_DNA"/>
</dbReference>
<sequence length="68" mass="7285">MTVSSKSMPSSVAARSQQPAEFKPCLWKLLVVTAGILASVFVAMQMVDDTYVGSFDTKVSTQQTQKAG</sequence>
<dbReference type="RefSeq" id="WP_183820914.1">
    <property type="nucleotide sequence ID" value="NZ_JACIGW010000001.1"/>
</dbReference>
<keyword evidence="1" id="KW-1133">Transmembrane helix</keyword>
<evidence type="ECO:0000313" key="3">
    <source>
        <dbReference type="EMBL" id="MBB4411106.1"/>
    </source>
</evidence>
<protein>
    <submittedName>
        <fullName evidence="4">Uncharacterized protein</fullName>
    </submittedName>
</protein>
<evidence type="ECO:0000313" key="4">
    <source>
        <dbReference type="EMBL" id="MBB4445795.1"/>
    </source>
</evidence>
<dbReference type="EMBL" id="JACIGY010000001">
    <property type="protein sequence ID" value="MBB4411106.1"/>
    <property type="molecule type" value="Genomic_DNA"/>
</dbReference>
<evidence type="ECO:0000313" key="7">
    <source>
        <dbReference type="Proteomes" id="UP000576087"/>
    </source>
</evidence>